<protein>
    <recommendedName>
        <fullName evidence="4">snRNA-activating protein complex subunit 2</fullName>
    </recommendedName>
</protein>
<feature type="compositionally biased region" description="Low complexity" evidence="1">
    <location>
        <begin position="220"/>
        <end position="238"/>
    </location>
</feature>
<dbReference type="PANTHER" id="PTHR15132">
    <property type="entry name" value="SNRNA-ACTIVATING PROTEIN COMPLEX SUBUNIT 2"/>
    <property type="match status" value="1"/>
</dbReference>
<dbReference type="EMBL" id="SWLE01000012">
    <property type="protein sequence ID" value="TNM93450.1"/>
    <property type="molecule type" value="Genomic_DNA"/>
</dbReference>
<reference evidence="2 3" key="1">
    <citation type="submission" date="2019-04" db="EMBL/GenBank/DDBJ databases">
        <title>The sequence and de novo assembly of Takifugu bimaculatus genome using PacBio and Hi-C technologies.</title>
        <authorList>
            <person name="Xu P."/>
            <person name="Liu B."/>
            <person name="Zhou Z."/>
        </authorList>
    </citation>
    <scope>NUCLEOTIDE SEQUENCE [LARGE SCALE GENOMIC DNA]</scope>
    <source>
        <strain evidence="2">TB-2018</strain>
        <tissue evidence="2">Muscle</tissue>
    </source>
</reference>
<dbReference type="AlphaFoldDB" id="A0A4Z2BQA3"/>
<evidence type="ECO:0008006" key="4">
    <source>
        <dbReference type="Google" id="ProtNLM"/>
    </source>
</evidence>
<proteinExistence type="predicted"/>
<comment type="caution">
    <text evidence="2">The sequence shown here is derived from an EMBL/GenBank/DDBJ whole genome shotgun (WGS) entry which is preliminary data.</text>
</comment>
<dbReference type="GO" id="GO:0009301">
    <property type="term" value="P:snRNA transcription"/>
    <property type="evidence" value="ECO:0007669"/>
    <property type="project" value="InterPro"/>
</dbReference>
<evidence type="ECO:0000313" key="2">
    <source>
        <dbReference type="EMBL" id="TNM93450.1"/>
    </source>
</evidence>
<dbReference type="Proteomes" id="UP000516260">
    <property type="component" value="Chromosome 2"/>
</dbReference>
<feature type="compositionally biased region" description="Pro residues" evidence="1">
    <location>
        <begin position="163"/>
        <end position="172"/>
    </location>
</feature>
<feature type="compositionally biased region" description="Low complexity" evidence="1">
    <location>
        <begin position="187"/>
        <end position="207"/>
    </location>
</feature>
<evidence type="ECO:0000256" key="1">
    <source>
        <dbReference type="SAM" id="MobiDB-lite"/>
    </source>
</evidence>
<dbReference type="GO" id="GO:0016604">
    <property type="term" value="C:nuclear body"/>
    <property type="evidence" value="ECO:0007669"/>
    <property type="project" value="TreeGrafter"/>
</dbReference>
<organism evidence="2 3">
    <name type="scientific">Takifugu bimaculatus</name>
    <dbReference type="NCBI Taxonomy" id="433685"/>
    <lineage>
        <taxon>Eukaryota</taxon>
        <taxon>Metazoa</taxon>
        <taxon>Chordata</taxon>
        <taxon>Craniata</taxon>
        <taxon>Vertebrata</taxon>
        <taxon>Euteleostomi</taxon>
        <taxon>Actinopterygii</taxon>
        <taxon>Neopterygii</taxon>
        <taxon>Teleostei</taxon>
        <taxon>Neoteleostei</taxon>
        <taxon>Acanthomorphata</taxon>
        <taxon>Eupercaria</taxon>
        <taxon>Tetraodontiformes</taxon>
        <taxon>Tetradontoidea</taxon>
        <taxon>Tetraodontidae</taxon>
        <taxon>Takifugu</taxon>
    </lineage>
</organism>
<dbReference type="InterPro" id="IPR021281">
    <property type="entry name" value="SNAPC2"/>
</dbReference>
<dbReference type="GO" id="GO:0016251">
    <property type="term" value="F:RNA polymerase II general transcription initiation factor activity"/>
    <property type="evidence" value="ECO:0007669"/>
    <property type="project" value="InterPro"/>
</dbReference>
<feature type="compositionally biased region" description="Polar residues" evidence="1">
    <location>
        <begin position="417"/>
        <end position="437"/>
    </location>
</feature>
<accession>A0A4Z2BQA3</accession>
<feature type="region of interest" description="Disordered" evidence="1">
    <location>
        <begin position="135"/>
        <end position="263"/>
    </location>
</feature>
<sequence length="459" mass="49282">MKPPPRKRAKVDRSLEERLGSRNLLSKWQQPEKKKLLKALRILGKTTGGNVDIDYAFLQKSIVTRSVSEIECVVESLKDKVIAGALQELSKWKSQRNLRKPIEIWKDMAFSVTGNLEEHISTAFSQMLMVSSTEPCTLANSDPPHVHKPPKTTHPVGRTVPLRPVPHAPFPARPVNSGGRLRPATPPTSQSAAPSPAAEKSPRSPSATTQSVDSSTVQQPSAHQQTAAATPASSSPGPGTAPPPATSATPVSSVSPSHATCNPATALSPSAAAAHARFGRTSKYATTDSPRMLGVKCVVDFEKIYRYLSMIHKPDWECHLTAMESAIVLDLLMSLPEELPHLDCDKLYKHLLQVYKCLSSPAHSSNAKEMLEALRRTFAGQTETGTGSGPAGNETAGQQDAAAAADLGDVAAGGGQKTQPNESSRTQNTPKQSSNADVTEFSPPPLNPFMIPLEMLRRK</sequence>
<feature type="region of interest" description="Disordered" evidence="1">
    <location>
        <begin position="381"/>
        <end position="459"/>
    </location>
</feature>
<evidence type="ECO:0000313" key="3">
    <source>
        <dbReference type="Proteomes" id="UP000516260"/>
    </source>
</evidence>
<feature type="compositionally biased region" description="Low complexity" evidence="1">
    <location>
        <begin position="246"/>
        <end position="263"/>
    </location>
</feature>
<gene>
    <name evidence="2" type="ORF">fugu_001626</name>
</gene>
<feature type="compositionally biased region" description="Low complexity" evidence="1">
    <location>
        <begin position="396"/>
        <end position="410"/>
    </location>
</feature>
<dbReference type="PANTHER" id="PTHR15132:SF1">
    <property type="entry name" value="SNRNA-ACTIVATING PROTEIN COMPLEX SUBUNIT 2"/>
    <property type="match status" value="1"/>
</dbReference>
<name>A0A4Z2BQA3_9TELE</name>
<dbReference type="Pfam" id="PF11035">
    <property type="entry name" value="SNAPC2"/>
    <property type="match status" value="1"/>
</dbReference>
<feature type="compositionally biased region" description="Polar residues" evidence="1">
    <location>
        <begin position="208"/>
        <end position="219"/>
    </location>
</feature>
<keyword evidence="3" id="KW-1185">Reference proteome</keyword>